<reference evidence="1 2" key="1">
    <citation type="submission" date="2016-11" db="EMBL/GenBank/DDBJ databases">
        <title>The macronuclear genome of Stentor coeruleus: a giant cell with tiny introns.</title>
        <authorList>
            <person name="Slabodnick M."/>
            <person name="Ruby J.G."/>
            <person name="Reiff S.B."/>
            <person name="Swart E.C."/>
            <person name="Gosai S."/>
            <person name="Prabakaran S."/>
            <person name="Witkowska E."/>
            <person name="Larue G.E."/>
            <person name="Fisher S."/>
            <person name="Freeman R.M."/>
            <person name="Gunawardena J."/>
            <person name="Chu W."/>
            <person name="Stover N.A."/>
            <person name="Gregory B.D."/>
            <person name="Nowacki M."/>
            <person name="Derisi J."/>
            <person name="Roy S.W."/>
            <person name="Marshall W.F."/>
            <person name="Sood P."/>
        </authorList>
    </citation>
    <scope>NUCLEOTIDE SEQUENCE [LARGE SCALE GENOMIC DNA]</scope>
    <source>
        <strain evidence="1">WM001</strain>
    </source>
</reference>
<sequence>MGNCCHSKILEEGRKNIKTNDIEPKSQLTVLTFAGPQSCFESFQQDNPPTFSDPVFFSQKKSILSQGPSRDSSMNY</sequence>
<evidence type="ECO:0000313" key="2">
    <source>
        <dbReference type="Proteomes" id="UP000187209"/>
    </source>
</evidence>
<proteinExistence type="predicted"/>
<dbReference type="EMBL" id="MPUH01001477">
    <property type="protein sequence ID" value="OMJ67549.1"/>
    <property type="molecule type" value="Genomic_DNA"/>
</dbReference>
<keyword evidence="2" id="KW-1185">Reference proteome</keyword>
<comment type="caution">
    <text evidence="1">The sequence shown here is derived from an EMBL/GenBank/DDBJ whole genome shotgun (WGS) entry which is preliminary data.</text>
</comment>
<organism evidence="1 2">
    <name type="scientific">Stentor coeruleus</name>
    <dbReference type="NCBI Taxonomy" id="5963"/>
    <lineage>
        <taxon>Eukaryota</taxon>
        <taxon>Sar</taxon>
        <taxon>Alveolata</taxon>
        <taxon>Ciliophora</taxon>
        <taxon>Postciliodesmatophora</taxon>
        <taxon>Heterotrichea</taxon>
        <taxon>Heterotrichida</taxon>
        <taxon>Stentoridae</taxon>
        <taxon>Stentor</taxon>
    </lineage>
</organism>
<evidence type="ECO:0000313" key="1">
    <source>
        <dbReference type="EMBL" id="OMJ67549.1"/>
    </source>
</evidence>
<name>A0A1R2ASQ4_9CILI</name>
<dbReference type="Proteomes" id="UP000187209">
    <property type="component" value="Unassembled WGS sequence"/>
</dbReference>
<dbReference type="AlphaFoldDB" id="A0A1R2ASQ4"/>
<gene>
    <name evidence="1" type="ORF">SteCoe_35256</name>
</gene>
<accession>A0A1R2ASQ4</accession>
<protein>
    <submittedName>
        <fullName evidence="1">Uncharacterized protein</fullName>
    </submittedName>
</protein>